<evidence type="ECO:0000313" key="2">
    <source>
        <dbReference type="EMBL" id="STO92382.1"/>
    </source>
</evidence>
<feature type="transmembrane region" description="Helical" evidence="1">
    <location>
        <begin position="224"/>
        <end position="243"/>
    </location>
</feature>
<dbReference type="InterPro" id="IPR006750">
    <property type="entry name" value="YdcZ"/>
</dbReference>
<evidence type="ECO:0000256" key="1">
    <source>
        <dbReference type="SAM" id="Phobius"/>
    </source>
</evidence>
<keyword evidence="3" id="KW-1185">Reference proteome</keyword>
<feature type="transmembrane region" description="Helical" evidence="1">
    <location>
        <begin position="285"/>
        <end position="304"/>
    </location>
</feature>
<gene>
    <name evidence="2" type="ORF">NCTC13335_00204</name>
</gene>
<dbReference type="Proteomes" id="UP000255264">
    <property type="component" value="Unassembled WGS sequence"/>
</dbReference>
<name>A0A377IW14_9PAST</name>
<dbReference type="PANTHER" id="PTHR34821">
    <property type="entry name" value="INNER MEMBRANE PROTEIN YDCZ"/>
    <property type="match status" value="1"/>
</dbReference>
<keyword evidence="1" id="KW-1133">Transmembrane helix</keyword>
<accession>A0A377IW14</accession>
<dbReference type="PANTHER" id="PTHR34821:SF2">
    <property type="entry name" value="INNER MEMBRANE PROTEIN YDCZ"/>
    <property type="match status" value="1"/>
</dbReference>
<proteinExistence type="predicted"/>
<feature type="transmembrane region" description="Helical" evidence="1">
    <location>
        <begin position="98"/>
        <end position="118"/>
    </location>
</feature>
<dbReference type="AlphaFoldDB" id="A0A377IW14"/>
<feature type="transmembrane region" description="Helical" evidence="1">
    <location>
        <begin position="130"/>
        <end position="149"/>
    </location>
</feature>
<feature type="transmembrane region" description="Helical" evidence="1">
    <location>
        <begin position="69"/>
        <end position="89"/>
    </location>
</feature>
<feature type="transmembrane region" description="Helical" evidence="1">
    <location>
        <begin position="32"/>
        <end position="57"/>
    </location>
</feature>
<dbReference type="EMBL" id="UGHS01000001">
    <property type="protein sequence ID" value="STO92382.1"/>
    <property type="molecule type" value="Genomic_DNA"/>
</dbReference>
<keyword evidence="1" id="KW-0472">Membrane</keyword>
<organism evidence="2 3">
    <name type="scientific">Haemophilus pittmaniae</name>
    <dbReference type="NCBI Taxonomy" id="249188"/>
    <lineage>
        <taxon>Bacteria</taxon>
        <taxon>Pseudomonadati</taxon>
        <taxon>Pseudomonadota</taxon>
        <taxon>Gammaproteobacteria</taxon>
        <taxon>Pasteurellales</taxon>
        <taxon>Pasteurellaceae</taxon>
        <taxon>Haemophilus</taxon>
    </lineage>
</organism>
<sequence length="307" mass="32145">MFAGLLGIFIGGGQALQTAVNSRLRGYLGSPFYASLISFSGGTLCLALVALLSGQSLWISTTTWANTPFWLWIGGSLGVIVLTSNILLFPRLGSMQTALMPILGQVLMGVLIDHFGWFGAPQQSFGLTRLGGVILVLAGIFITVVLPNLRQAKNTVASGLWGWRVLGVLAGGLSATQTAMNGTLGRLLDSAILAAFVSFFLGALCLILLVALKEGRWQRLPQAFQAGMPIWCIGGGCLGAFFITGSVILVPLIGTGLTVLVSLLGLIGGSLLLDQFGLLGSPRKRIHAVQWLGLCILLGGIALVRLG</sequence>
<dbReference type="Pfam" id="PF04657">
    <property type="entry name" value="DMT_YdcZ"/>
    <property type="match status" value="2"/>
</dbReference>
<feature type="transmembrane region" description="Helical" evidence="1">
    <location>
        <begin position="161"/>
        <end position="180"/>
    </location>
</feature>
<dbReference type="RefSeq" id="WP_115002540.1">
    <property type="nucleotide sequence ID" value="NZ_UGHS01000001.1"/>
</dbReference>
<feature type="transmembrane region" description="Helical" evidence="1">
    <location>
        <begin position="192"/>
        <end position="212"/>
    </location>
</feature>
<keyword evidence="1" id="KW-0812">Transmembrane</keyword>
<feature type="transmembrane region" description="Helical" evidence="1">
    <location>
        <begin position="249"/>
        <end position="273"/>
    </location>
</feature>
<dbReference type="GO" id="GO:0005886">
    <property type="term" value="C:plasma membrane"/>
    <property type="evidence" value="ECO:0007669"/>
    <property type="project" value="TreeGrafter"/>
</dbReference>
<protein>
    <submittedName>
        <fullName evidence="2">Uncharacterized protein conserved in bacteria</fullName>
    </submittedName>
</protein>
<reference evidence="2 3" key="1">
    <citation type="submission" date="2018-06" db="EMBL/GenBank/DDBJ databases">
        <authorList>
            <consortium name="Pathogen Informatics"/>
            <person name="Doyle S."/>
        </authorList>
    </citation>
    <scope>NUCLEOTIDE SEQUENCE [LARGE SCALE GENOMIC DNA]</scope>
    <source>
        <strain evidence="2 3">NCTC13335</strain>
    </source>
</reference>
<evidence type="ECO:0000313" key="3">
    <source>
        <dbReference type="Proteomes" id="UP000255264"/>
    </source>
</evidence>
<dbReference type="OrthoDB" id="7864805at2"/>